<proteinExistence type="predicted"/>
<evidence type="ECO:0000313" key="2">
    <source>
        <dbReference type="Proteomes" id="UP000267798"/>
    </source>
</evidence>
<protein>
    <submittedName>
        <fullName evidence="1">Uncharacterized protein</fullName>
    </submittedName>
</protein>
<gene>
    <name evidence="1" type="ORF">D3P09_11775</name>
</gene>
<dbReference type="RefSeq" id="WP_120109992.1">
    <property type="nucleotide sequence ID" value="NZ_QXQB01000002.1"/>
</dbReference>
<sequence>MTAPSYRVEENGQVLIEKYPGEWHSYDTQYHIRAELIEGGIQARLFDYLNKPATLSGIEISFQMGNDEVIVESKSGIAILTTDSPITHAFVSSPGMRPAEIGELPELLSGSELTELQAENAILGELLVKMELRLLSLEGRRGS</sequence>
<reference evidence="1 2" key="1">
    <citation type="submission" date="2018-09" db="EMBL/GenBank/DDBJ databases">
        <title>Paenibacillus aracenensis nov. sp. isolated from a cave in southern Spain.</title>
        <authorList>
            <person name="Jurado V."/>
            <person name="Gutierrez-Patricio S."/>
            <person name="Gonzalez-Pimentel J.L."/>
            <person name="Miller A.Z."/>
            <person name="Laiz L."/>
            <person name="Saiz-Jimenez C."/>
        </authorList>
    </citation>
    <scope>NUCLEOTIDE SEQUENCE [LARGE SCALE GENOMIC DNA]</scope>
    <source>
        <strain evidence="1 2">JCM 19203</strain>
    </source>
</reference>
<dbReference type="Proteomes" id="UP000267798">
    <property type="component" value="Unassembled WGS sequence"/>
</dbReference>
<name>A0A3A6PG70_9BACL</name>
<comment type="caution">
    <text evidence="1">The sequence shown here is derived from an EMBL/GenBank/DDBJ whole genome shotgun (WGS) entry which is preliminary data.</text>
</comment>
<keyword evidence="2" id="KW-1185">Reference proteome</keyword>
<dbReference type="EMBL" id="QXQB01000002">
    <property type="protein sequence ID" value="RJX40047.1"/>
    <property type="molecule type" value="Genomic_DNA"/>
</dbReference>
<accession>A0A3A6PG70</accession>
<evidence type="ECO:0000313" key="1">
    <source>
        <dbReference type="EMBL" id="RJX40047.1"/>
    </source>
</evidence>
<dbReference type="AlphaFoldDB" id="A0A3A6PG70"/>
<organism evidence="1 2">
    <name type="scientific">Paenibacillus pinisoli</name>
    <dbReference type="NCBI Taxonomy" id="1276110"/>
    <lineage>
        <taxon>Bacteria</taxon>
        <taxon>Bacillati</taxon>
        <taxon>Bacillota</taxon>
        <taxon>Bacilli</taxon>
        <taxon>Bacillales</taxon>
        <taxon>Paenibacillaceae</taxon>
        <taxon>Paenibacillus</taxon>
    </lineage>
</organism>